<organism evidence="1 2">
    <name type="scientific">Modicella reniformis</name>
    <dbReference type="NCBI Taxonomy" id="1440133"/>
    <lineage>
        <taxon>Eukaryota</taxon>
        <taxon>Fungi</taxon>
        <taxon>Fungi incertae sedis</taxon>
        <taxon>Mucoromycota</taxon>
        <taxon>Mortierellomycotina</taxon>
        <taxon>Mortierellomycetes</taxon>
        <taxon>Mortierellales</taxon>
        <taxon>Mortierellaceae</taxon>
        <taxon>Modicella</taxon>
    </lineage>
</organism>
<name>A0A9P6M0D0_9FUNG</name>
<evidence type="ECO:0000313" key="1">
    <source>
        <dbReference type="EMBL" id="KAF9959372.1"/>
    </source>
</evidence>
<keyword evidence="2" id="KW-1185">Reference proteome</keyword>
<gene>
    <name evidence="1" type="ORF">BGZ65_000470</name>
</gene>
<reference evidence="1" key="1">
    <citation type="journal article" date="2020" name="Fungal Divers.">
        <title>Resolving the Mortierellaceae phylogeny through synthesis of multi-gene phylogenetics and phylogenomics.</title>
        <authorList>
            <person name="Vandepol N."/>
            <person name="Liber J."/>
            <person name="Desiro A."/>
            <person name="Na H."/>
            <person name="Kennedy M."/>
            <person name="Barry K."/>
            <person name="Grigoriev I.V."/>
            <person name="Miller A.N."/>
            <person name="O'Donnell K."/>
            <person name="Stajich J.E."/>
            <person name="Bonito G."/>
        </authorList>
    </citation>
    <scope>NUCLEOTIDE SEQUENCE</scope>
    <source>
        <strain evidence="1">MES-2147</strain>
    </source>
</reference>
<accession>A0A9P6M0D0</accession>
<comment type="caution">
    <text evidence="1">The sequence shown here is derived from an EMBL/GenBank/DDBJ whole genome shotgun (WGS) entry which is preliminary data.</text>
</comment>
<protein>
    <submittedName>
        <fullName evidence="1">Uncharacterized protein</fullName>
    </submittedName>
</protein>
<dbReference type="AlphaFoldDB" id="A0A9P6M0D0"/>
<sequence length="67" mass="7972">MSSSECKQETTTATEQRDKVDWQKEKTRCKELELEKTRELVRLEKLRIKQAVLEISTPRRSTVLMTF</sequence>
<dbReference type="EMBL" id="JAAAHW010006508">
    <property type="protein sequence ID" value="KAF9959372.1"/>
    <property type="molecule type" value="Genomic_DNA"/>
</dbReference>
<evidence type="ECO:0000313" key="2">
    <source>
        <dbReference type="Proteomes" id="UP000749646"/>
    </source>
</evidence>
<dbReference type="Proteomes" id="UP000749646">
    <property type="component" value="Unassembled WGS sequence"/>
</dbReference>
<proteinExistence type="predicted"/>
<feature type="non-terminal residue" evidence="1">
    <location>
        <position position="67"/>
    </location>
</feature>